<comment type="subcellular location">
    <subcellularLocation>
        <location evidence="1">Cytoplasm</location>
        <location evidence="1">Cytoskeleton</location>
        <location evidence="1">Cilium axoneme</location>
    </subcellularLocation>
</comment>
<keyword evidence="4" id="KW-0479">Metal-binding</keyword>
<dbReference type="PANTHER" id="PTHR21281">
    <property type="entry name" value="CYTOCHROME B5 DOMAIN-CONTAINING PROTEIN 1"/>
    <property type="match status" value="1"/>
</dbReference>
<comment type="function">
    <text evidence="10">Radial spoke stalk protein that binds heme under oxidizing conditions. Required for the coordinated beating of multiple cilia maybe by functioning in a redox signaling pathway.</text>
</comment>
<keyword evidence="3" id="KW-0349">Heme</keyword>
<feature type="domain" description="Cytochrome b5 heme-binding" evidence="11">
    <location>
        <begin position="16"/>
        <end position="88"/>
    </location>
</feature>
<evidence type="ECO:0000313" key="13">
    <source>
        <dbReference type="RefSeq" id="XP_018335859.1"/>
    </source>
</evidence>
<gene>
    <name evidence="13" type="primary">LOC108744539</name>
</gene>
<dbReference type="RefSeq" id="XP_018335859.1">
    <property type="nucleotide sequence ID" value="XM_018480357.1"/>
</dbReference>
<evidence type="ECO:0000256" key="1">
    <source>
        <dbReference type="ARBA" id="ARBA00004430"/>
    </source>
</evidence>
<evidence type="ECO:0000256" key="8">
    <source>
        <dbReference type="ARBA" id="ARBA00038168"/>
    </source>
</evidence>
<keyword evidence="7" id="KW-0966">Cell projection</keyword>
<keyword evidence="6" id="KW-0206">Cytoskeleton</keyword>
<name>A0A1W4XIQ6_AGRPL</name>
<dbReference type="GeneID" id="108744539"/>
<dbReference type="GO" id="GO:0005930">
    <property type="term" value="C:axoneme"/>
    <property type="evidence" value="ECO:0007669"/>
    <property type="project" value="UniProtKB-SubCell"/>
</dbReference>
<evidence type="ECO:0000256" key="4">
    <source>
        <dbReference type="ARBA" id="ARBA00022723"/>
    </source>
</evidence>
<dbReference type="OrthoDB" id="260091at2759"/>
<dbReference type="Gene3D" id="3.10.120.10">
    <property type="entry name" value="Cytochrome b5-like heme/steroid binding domain"/>
    <property type="match status" value="1"/>
</dbReference>
<dbReference type="Pfam" id="PF00173">
    <property type="entry name" value="Cyt-b5"/>
    <property type="match status" value="1"/>
</dbReference>
<organism evidence="12 13">
    <name type="scientific">Agrilus planipennis</name>
    <name type="common">Emerald ash borer</name>
    <name type="synonym">Agrilus marcopoli</name>
    <dbReference type="NCBI Taxonomy" id="224129"/>
    <lineage>
        <taxon>Eukaryota</taxon>
        <taxon>Metazoa</taxon>
        <taxon>Ecdysozoa</taxon>
        <taxon>Arthropoda</taxon>
        <taxon>Hexapoda</taxon>
        <taxon>Insecta</taxon>
        <taxon>Pterygota</taxon>
        <taxon>Neoptera</taxon>
        <taxon>Endopterygota</taxon>
        <taxon>Coleoptera</taxon>
        <taxon>Polyphaga</taxon>
        <taxon>Elateriformia</taxon>
        <taxon>Buprestoidea</taxon>
        <taxon>Buprestidae</taxon>
        <taxon>Agrilinae</taxon>
        <taxon>Agrilus</taxon>
    </lineage>
</organism>
<evidence type="ECO:0000256" key="6">
    <source>
        <dbReference type="ARBA" id="ARBA00023212"/>
    </source>
</evidence>
<keyword evidence="12" id="KW-1185">Reference proteome</keyword>
<dbReference type="InterPro" id="IPR001199">
    <property type="entry name" value="Cyt_B5-like_heme/steroid-bd"/>
</dbReference>
<evidence type="ECO:0000256" key="5">
    <source>
        <dbReference type="ARBA" id="ARBA00023004"/>
    </source>
</evidence>
<evidence type="ECO:0000313" key="12">
    <source>
        <dbReference type="Proteomes" id="UP000192223"/>
    </source>
</evidence>
<dbReference type="SMART" id="SM01117">
    <property type="entry name" value="Cyt-b5"/>
    <property type="match status" value="1"/>
</dbReference>
<reference evidence="13" key="1">
    <citation type="submission" date="2025-08" db="UniProtKB">
        <authorList>
            <consortium name="RefSeq"/>
        </authorList>
    </citation>
    <scope>IDENTIFICATION</scope>
    <source>
        <tissue evidence="13">Entire body</tissue>
    </source>
</reference>
<dbReference type="Proteomes" id="UP000192223">
    <property type="component" value="Unplaced"/>
</dbReference>
<dbReference type="InterPro" id="IPR036400">
    <property type="entry name" value="Cyt_B5-like_heme/steroid_sf"/>
</dbReference>
<evidence type="ECO:0000256" key="10">
    <source>
        <dbReference type="ARBA" id="ARBA00046139"/>
    </source>
</evidence>
<evidence type="ECO:0000259" key="11">
    <source>
        <dbReference type="SMART" id="SM01117"/>
    </source>
</evidence>
<dbReference type="SUPFAM" id="SSF55856">
    <property type="entry name" value="Cytochrome b5-like heme/steroid binding domain"/>
    <property type="match status" value="1"/>
</dbReference>
<protein>
    <recommendedName>
        <fullName evidence="9">Cytochrome b5 domain-containing protein 1</fullName>
    </recommendedName>
</protein>
<accession>A0A1W4XIQ6</accession>
<dbReference type="PANTHER" id="PTHR21281:SF0">
    <property type="entry name" value="CYTOCHROME B5 DOMAIN-CONTAINING PROTEIN 1"/>
    <property type="match status" value="1"/>
</dbReference>
<keyword evidence="2" id="KW-0963">Cytoplasm</keyword>
<sequence length="181" mass="21169">MPKEQKYTRKTDRIYIAPFEVALHNQPEDCWVSFLGKVFNLTKLVQEFKNTDLVKPILAFAGKDVSQWFDERNGDIRYFINPVTGCRVPFCPNGPIPHVGLPTPSSDWKPVLLPWWKDDERFDNRNLDMFKTLEENGIFDERDDYTHAGLPQSLYTPAIYIYYNDDMKHYLPDSSDEGDIL</sequence>
<evidence type="ECO:0000256" key="9">
    <source>
        <dbReference type="ARBA" id="ARBA00040649"/>
    </source>
</evidence>
<dbReference type="AlphaFoldDB" id="A0A1W4XIQ6"/>
<evidence type="ECO:0000256" key="2">
    <source>
        <dbReference type="ARBA" id="ARBA00022490"/>
    </source>
</evidence>
<evidence type="ECO:0000256" key="3">
    <source>
        <dbReference type="ARBA" id="ARBA00022617"/>
    </source>
</evidence>
<dbReference type="InterPro" id="IPR052320">
    <property type="entry name" value="Cytochrome_b5_domain"/>
</dbReference>
<comment type="similarity">
    <text evidence="8">Belongs to the cytochrome b5 family.</text>
</comment>
<proteinExistence type="inferred from homology"/>
<evidence type="ECO:0000256" key="7">
    <source>
        <dbReference type="ARBA" id="ARBA00023273"/>
    </source>
</evidence>
<keyword evidence="5" id="KW-0408">Iron</keyword>
<dbReference type="GO" id="GO:0046872">
    <property type="term" value="F:metal ion binding"/>
    <property type="evidence" value="ECO:0007669"/>
    <property type="project" value="UniProtKB-KW"/>
</dbReference>